<dbReference type="EMBL" id="BMYJ01000005">
    <property type="protein sequence ID" value="GHC55464.1"/>
    <property type="molecule type" value="Genomic_DNA"/>
</dbReference>
<accession>A0A918TNF3</accession>
<reference evidence="1" key="1">
    <citation type="journal article" date="2014" name="Int. J. Syst. Evol. Microbiol.">
        <title>Complete genome sequence of Corynebacterium casei LMG S-19264T (=DSM 44701T), isolated from a smear-ripened cheese.</title>
        <authorList>
            <consortium name="US DOE Joint Genome Institute (JGI-PGF)"/>
            <person name="Walter F."/>
            <person name="Albersmeier A."/>
            <person name="Kalinowski J."/>
            <person name="Ruckert C."/>
        </authorList>
    </citation>
    <scope>NUCLEOTIDE SEQUENCE</scope>
    <source>
        <strain evidence="1">KCTC 23310</strain>
    </source>
</reference>
<reference evidence="1" key="2">
    <citation type="submission" date="2020-09" db="EMBL/GenBank/DDBJ databases">
        <authorList>
            <person name="Sun Q."/>
            <person name="Kim S."/>
        </authorList>
    </citation>
    <scope>NUCLEOTIDE SEQUENCE</scope>
    <source>
        <strain evidence="1">KCTC 23310</strain>
    </source>
</reference>
<evidence type="ECO:0000313" key="1">
    <source>
        <dbReference type="EMBL" id="GHC55464.1"/>
    </source>
</evidence>
<dbReference type="AlphaFoldDB" id="A0A918TNF3"/>
<dbReference type="RefSeq" id="WP_189411330.1">
    <property type="nucleotide sequence ID" value="NZ_BMYJ01000005.1"/>
</dbReference>
<sequence length="67" mass="7312">MTASQQMNIEQIHALGMVQARMESLNTAIREAVEAGVSVQLERASRYHCGKGGWGDVMAPVVVKVRD</sequence>
<evidence type="ECO:0000313" key="2">
    <source>
        <dbReference type="Proteomes" id="UP000638981"/>
    </source>
</evidence>
<keyword evidence="2" id="KW-1185">Reference proteome</keyword>
<protein>
    <submittedName>
        <fullName evidence="1">Uncharacterized protein</fullName>
    </submittedName>
</protein>
<organism evidence="1 2">
    <name type="scientific">Neogemmobacter tilapiae</name>
    <dbReference type="NCBI Taxonomy" id="875041"/>
    <lineage>
        <taxon>Bacteria</taxon>
        <taxon>Pseudomonadati</taxon>
        <taxon>Pseudomonadota</taxon>
        <taxon>Alphaproteobacteria</taxon>
        <taxon>Rhodobacterales</taxon>
        <taxon>Paracoccaceae</taxon>
        <taxon>Neogemmobacter</taxon>
    </lineage>
</organism>
<dbReference type="Proteomes" id="UP000638981">
    <property type="component" value="Unassembled WGS sequence"/>
</dbReference>
<gene>
    <name evidence="1" type="ORF">GCM10007315_18010</name>
</gene>
<proteinExistence type="predicted"/>
<comment type="caution">
    <text evidence="1">The sequence shown here is derived from an EMBL/GenBank/DDBJ whole genome shotgun (WGS) entry which is preliminary data.</text>
</comment>
<name>A0A918TNF3_9RHOB</name>